<evidence type="ECO:0000259" key="2">
    <source>
        <dbReference type="Pfam" id="PF09990"/>
    </source>
</evidence>
<feature type="transmembrane region" description="Helical" evidence="1">
    <location>
        <begin position="90"/>
        <end position="108"/>
    </location>
</feature>
<feature type="domain" description="DUF2231" evidence="2">
    <location>
        <begin position="2"/>
        <end position="126"/>
    </location>
</feature>
<comment type="caution">
    <text evidence="3">The sequence shown here is derived from an EMBL/GenBank/DDBJ whole genome shotgun (WGS) entry which is preliminary data.</text>
</comment>
<organism evidence="3 4">
    <name type="scientific">Roseivirga spongicola</name>
    <dbReference type="NCBI Taxonomy" id="333140"/>
    <lineage>
        <taxon>Bacteria</taxon>
        <taxon>Pseudomonadati</taxon>
        <taxon>Bacteroidota</taxon>
        <taxon>Cytophagia</taxon>
        <taxon>Cytophagales</taxon>
        <taxon>Roseivirgaceae</taxon>
        <taxon>Roseivirga</taxon>
    </lineage>
</organism>
<dbReference type="InterPro" id="IPR019251">
    <property type="entry name" value="DUF2231_TM"/>
</dbReference>
<evidence type="ECO:0000313" key="3">
    <source>
        <dbReference type="EMBL" id="KYG77506.1"/>
    </source>
</evidence>
<gene>
    <name evidence="3" type="ORF">AWW68_01680</name>
</gene>
<keyword evidence="1" id="KW-0812">Transmembrane</keyword>
<reference evidence="3 4" key="1">
    <citation type="submission" date="2016-01" db="EMBL/GenBank/DDBJ databases">
        <title>Genome sequencing of Roseivirga spongicola UST030701-084.</title>
        <authorList>
            <person name="Selvaratnam C."/>
            <person name="Thevarajoo S."/>
            <person name="Goh K.M."/>
            <person name="Ee R."/>
            <person name="Chan K.-G."/>
            <person name="Chong C.S."/>
        </authorList>
    </citation>
    <scope>NUCLEOTIDE SEQUENCE [LARGE SCALE GENOMIC DNA]</scope>
    <source>
        <strain evidence="3 4">UST030701-084</strain>
    </source>
</reference>
<sequence>MLAVLFDFSLVFRTKEWLRRAAIWMYVIGAISALAAFLSGSQAIDLVSVPMQGEVTASKHSDWAHYTLYYLGGYALLRLFIFWQRLDKKKWVLILLFILGATGMVLVAKTADLGGKLVYKYGVGTAK</sequence>
<keyword evidence="4" id="KW-1185">Reference proteome</keyword>
<name>A0A150XFP6_9BACT</name>
<evidence type="ECO:0000313" key="4">
    <source>
        <dbReference type="Proteomes" id="UP000075606"/>
    </source>
</evidence>
<feature type="transmembrane region" description="Helical" evidence="1">
    <location>
        <begin position="63"/>
        <end position="83"/>
    </location>
</feature>
<protein>
    <recommendedName>
        <fullName evidence="2">DUF2231 domain-containing protein</fullName>
    </recommendedName>
</protein>
<evidence type="ECO:0000256" key="1">
    <source>
        <dbReference type="SAM" id="Phobius"/>
    </source>
</evidence>
<dbReference type="Proteomes" id="UP000075606">
    <property type="component" value="Unassembled WGS sequence"/>
</dbReference>
<dbReference type="STRING" id="333140.AWW68_01680"/>
<dbReference type="AlphaFoldDB" id="A0A150XFP6"/>
<accession>A0A150XFP6</accession>
<dbReference type="Pfam" id="PF09990">
    <property type="entry name" value="DUF2231"/>
    <property type="match status" value="1"/>
</dbReference>
<feature type="transmembrane region" description="Helical" evidence="1">
    <location>
        <begin position="21"/>
        <end position="43"/>
    </location>
</feature>
<keyword evidence="1" id="KW-0472">Membrane</keyword>
<dbReference type="EMBL" id="LRPC01000001">
    <property type="protein sequence ID" value="KYG77506.1"/>
    <property type="molecule type" value="Genomic_DNA"/>
</dbReference>
<proteinExistence type="predicted"/>
<keyword evidence="1" id="KW-1133">Transmembrane helix</keyword>